<keyword evidence="6 11" id="KW-0411">Iron-sulfur</keyword>
<dbReference type="AlphaFoldDB" id="A0A8I0P4Z6"/>
<dbReference type="InterPro" id="IPR034768">
    <property type="entry name" value="4FE4S_WBL"/>
</dbReference>
<dbReference type="GO" id="GO:0051539">
    <property type="term" value="F:4 iron, 4 sulfur cluster binding"/>
    <property type="evidence" value="ECO:0007669"/>
    <property type="project" value="UniProtKB-UniRule"/>
</dbReference>
<evidence type="ECO:0000313" key="15">
    <source>
        <dbReference type="Proteomes" id="UP000629287"/>
    </source>
</evidence>
<dbReference type="GO" id="GO:0046872">
    <property type="term" value="F:metal ion binding"/>
    <property type="evidence" value="ECO:0007669"/>
    <property type="project" value="UniProtKB-KW"/>
</dbReference>
<feature type="region of interest" description="Disordered" evidence="12">
    <location>
        <begin position="1"/>
        <end position="20"/>
    </location>
</feature>
<dbReference type="GO" id="GO:0045454">
    <property type="term" value="P:cell redox homeostasis"/>
    <property type="evidence" value="ECO:0007669"/>
    <property type="project" value="TreeGrafter"/>
</dbReference>
<dbReference type="OrthoDB" id="4235275at2"/>
<keyword evidence="3 11" id="KW-0004">4Fe-4S</keyword>
<keyword evidence="9 11" id="KW-1015">Disulfide bond</keyword>
<dbReference type="PANTHER" id="PTHR38839">
    <property type="entry name" value="TRANSCRIPTIONAL REGULATOR WHID-RELATED"/>
    <property type="match status" value="1"/>
</dbReference>
<dbReference type="Pfam" id="PF02467">
    <property type="entry name" value="Whib"/>
    <property type="match status" value="1"/>
</dbReference>
<name>A0A8I0P4Z6_9ACTN</name>
<feature type="binding site" evidence="11">
    <location>
        <position position="55"/>
    </location>
    <ligand>
        <name>[4Fe-4S] cluster</name>
        <dbReference type="ChEBI" id="CHEBI:49883"/>
    </ligand>
</feature>
<dbReference type="PROSITE" id="PS51674">
    <property type="entry name" value="4FE4S_WBL"/>
    <property type="match status" value="1"/>
</dbReference>
<evidence type="ECO:0000256" key="11">
    <source>
        <dbReference type="HAMAP-Rule" id="MF_01479"/>
    </source>
</evidence>
<organism evidence="14 15">
    <name type="scientific">Streptomyces stelliscabiei</name>
    <dbReference type="NCBI Taxonomy" id="146820"/>
    <lineage>
        <taxon>Bacteria</taxon>
        <taxon>Bacillati</taxon>
        <taxon>Actinomycetota</taxon>
        <taxon>Actinomycetes</taxon>
        <taxon>Kitasatosporales</taxon>
        <taxon>Streptomycetaceae</taxon>
        <taxon>Streptomyces</taxon>
    </lineage>
</organism>
<dbReference type="InterPro" id="IPR003482">
    <property type="entry name" value="Whib"/>
</dbReference>
<evidence type="ECO:0000256" key="10">
    <source>
        <dbReference type="ARBA" id="ARBA00023163"/>
    </source>
</evidence>
<evidence type="ECO:0000256" key="7">
    <source>
        <dbReference type="ARBA" id="ARBA00023015"/>
    </source>
</evidence>
<evidence type="ECO:0000256" key="2">
    <source>
        <dbReference type="ARBA" id="ARBA00006597"/>
    </source>
</evidence>
<comment type="PTM">
    <text evidence="11">The Fe-S cluster can be nitrosylated by nitric oxide (NO).</text>
</comment>
<evidence type="ECO:0000256" key="4">
    <source>
        <dbReference type="ARBA" id="ARBA00022723"/>
    </source>
</evidence>
<feature type="binding site" evidence="11">
    <location>
        <position position="23"/>
    </location>
    <ligand>
        <name>[4Fe-4S] cluster</name>
        <dbReference type="ChEBI" id="CHEBI:49883"/>
    </ligand>
</feature>
<dbReference type="HAMAP" id="MF_01479">
    <property type="entry name" value="WhiB"/>
    <property type="match status" value="1"/>
</dbReference>
<sequence>MTLGSVHGLTSPRPADWRATAPCKDDADAMFPSSKGAEIEHAKSFCRRCPAIERCRDWAIDTREIYGVWGGLTEDERWEIFRQTPQPHRAAQPPGPRVPPPDSLGELFARHANPSTGGHLMWIGAKTPIYQGRQFTPGQVAFIADRGRNPQGLVQRTCEVRGCVQPAHLEDDTERQRCGTRPGYNRHRRNGEAPCADCRQANADADNRLRRTGTTKVAV</sequence>
<evidence type="ECO:0000313" key="14">
    <source>
        <dbReference type="EMBL" id="MBE1597152.1"/>
    </source>
</evidence>
<dbReference type="GO" id="GO:0003677">
    <property type="term" value="F:DNA binding"/>
    <property type="evidence" value="ECO:0007669"/>
    <property type="project" value="UniProtKB-UniRule"/>
</dbReference>
<dbReference type="GO" id="GO:0005737">
    <property type="term" value="C:cytoplasm"/>
    <property type="evidence" value="ECO:0007669"/>
    <property type="project" value="UniProtKB-SubCell"/>
</dbReference>
<evidence type="ECO:0000256" key="12">
    <source>
        <dbReference type="SAM" id="MobiDB-lite"/>
    </source>
</evidence>
<feature type="domain" description="4Fe-4S Wbl-type" evidence="13">
    <location>
        <begin position="22"/>
        <end position="79"/>
    </location>
</feature>
<dbReference type="EMBL" id="JADBGF010000001">
    <property type="protein sequence ID" value="MBE1597152.1"/>
    <property type="molecule type" value="Genomic_DNA"/>
</dbReference>
<keyword evidence="5 11" id="KW-0408">Iron</keyword>
<comment type="subcellular location">
    <subcellularLocation>
        <location evidence="1 11">Cytoplasm</location>
    </subcellularLocation>
</comment>
<dbReference type="RefSeq" id="WP_050398233.1">
    <property type="nucleotide sequence ID" value="NZ_JADBGF010000001.1"/>
</dbReference>
<protein>
    <recommendedName>
        <fullName evidence="11">Transcriptional regulator WhiB</fullName>
    </recommendedName>
</protein>
<evidence type="ECO:0000256" key="8">
    <source>
        <dbReference type="ARBA" id="ARBA00023125"/>
    </source>
</evidence>
<comment type="similarity">
    <text evidence="2 11">Belongs to the WhiB family.</text>
</comment>
<keyword evidence="11" id="KW-0963">Cytoplasm</keyword>
<evidence type="ECO:0000259" key="13">
    <source>
        <dbReference type="PROSITE" id="PS51674"/>
    </source>
</evidence>
<keyword evidence="15" id="KW-1185">Reference proteome</keyword>
<accession>A0A8I0P4Z6</accession>
<gene>
    <name evidence="11" type="primary">whiB</name>
    <name evidence="14" type="ORF">H4687_003281</name>
</gene>
<dbReference type="GO" id="GO:0045892">
    <property type="term" value="P:negative regulation of DNA-templated transcription"/>
    <property type="evidence" value="ECO:0007669"/>
    <property type="project" value="TreeGrafter"/>
</dbReference>
<dbReference type="Proteomes" id="UP000629287">
    <property type="component" value="Unassembled WGS sequence"/>
</dbReference>
<comment type="cofactor">
    <cofactor evidence="11">
        <name>[4Fe-4S] cluster</name>
        <dbReference type="ChEBI" id="CHEBI:49883"/>
    </cofactor>
    <text evidence="11">Binds 1 [4Fe-4S] cluster per subunit. Following nitrosylation of the [4Fe-4S] cluster binds 1 [4Fe-8(NO)] cluster per subunit.</text>
</comment>
<comment type="function">
    <text evidence="11">Acts as a transcriptional regulator. Probably redox-responsive. The apo- but not holo-form probably binds DNA.</text>
</comment>
<dbReference type="GO" id="GO:0035731">
    <property type="term" value="F:dinitrosyl-iron complex binding"/>
    <property type="evidence" value="ECO:0007669"/>
    <property type="project" value="UniProtKB-UniRule"/>
</dbReference>
<comment type="PTM">
    <text evidence="11">Upon Fe-S cluster removal intramolecular disulfide bonds are formed.</text>
</comment>
<comment type="caution">
    <text evidence="14">The sequence shown here is derived from an EMBL/GenBank/DDBJ whole genome shotgun (WGS) entry which is preliminary data.</text>
</comment>
<keyword evidence="4 11" id="KW-0479">Metal-binding</keyword>
<proteinExistence type="inferred from homology"/>
<reference evidence="14 15" key="1">
    <citation type="submission" date="2020-10" db="EMBL/GenBank/DDBJ databases">
        <title>Sequencing the genomes of 1000 actinobacteria strains.</title>
        <authorList>
            <person name="Klenk H.-P."/>
        </authorList>
    </citation>
    <scope>NUCLEOTIDE SEQUENCE [LARGE SCALE GENOMIC DNA]</scope>
    <source>
        <strain evidence="14 15">DSM 41803</strain>
    </source>
</reference>
<evidence type="ECO:0000256" key="1">
    <source>
        <dbReference type="ARBA" id="ARBA00004496"/>
    </source>
</evidence>
<keyword evidence="8 11" id="KW-0238">DNA-binding</keyword>
<evidence type="ECO:0000256" key="6">
    <source>
        <dbReference type="ARBA" id="ARBA00023014"/>
    </source>
</evidence>
<evidence type="ECO:0000256" key="9">
    <source>
        <dbReference type="ARBA" id="ARBA00023157"/>
    </source>
</evidence>
<dbReference type="GeneID" id="86827857"/>
<keyword evidence="7 11" id="KW-0805">Transcription regulation</keyword>
<keyword evidence="10 11" id="KW-0804">Transcription</keyword>
<evidence type="ECO:0000256" key="3">
    <source>
        <dbReference type="ARBA" id="ARBA00022485"/>
    </source>
</evidence>
<feature type="binding site" evidence="11">
    <location>
        <position position="46"/>
    </location>
    <ligand>
        <name>[4Fe-4S] cluster</name>
        <dbReference type="ChEBI" id="CHEBI:49883"/>
    </ligand>
</feature>
<dbReference type="GO" id="GO:0047134">
    <property type="term" value="F:protein-disulfide reductase [NAD(P)H] activity"/>
    <property type="evidence" value="ECO:0007669"/>
    <property type="project" value="TreeGrafter"/>
</dbReference>
<feature type="binding site" evidence="11">
    <location>
        <position position="49"/>
    </location>
    <ligand>
        <name>[4Fe-4S] cluster</name>
        <dbReference type="ChEBI" id="CHEBI:49883"/>
    </ligand>
</feature>
<evidence type="ECO:0000256" key="5">
    <source>
        <dbReference type="ARBA" id="ARBA00023004"/>
    </source>
</evidence>